<dbReference type="EMBL" id="BARS01038842">
    <property type="protein sequence ID" value="GAG14179.1"/>
    <property type="molecule type" value="Genomic_DNA"/>
</dbReference>
<dbReference type="AlphaFoldDB" id="X0V7N0"/>
<comment type="caution">
    <text evidence="1">The sequence shown here is derived from an EMBL/GenBank/DDBJ whole genome shotgun (WGS) entry which is preliminary data.</text>
</comment>
<evidence type="ECO:0000313" key="1">
    <source>
        <dbReference type="EMBL" id="GAG14179.1"/>
    </source>
</evidence>
<sequence length="147" mass="15585">TSYTETPQDHFNMTMKEGGSSIANLKECSLTFNNNMDTSQYVIGSAGQVGSMPSGIASVTGSITALFENDVLLTKAENHTESSLDLIWTSSSYSLTLHIPELVYEPASPTVSGPAGVVATLNFQGYYANDGDATILKATLVNTTADY</sequence>
<protein>
    <submittedName>
        <fullName evidence="1">Uncharacterized protein</fullName>
    </submittedName>
</protein>
<accession>X0V7N0</accession>
<dbReference type="Pfam" id="PF18906">
    <property type="entry name" value="Phage_tube_2"/>
    <property type="match status" value="1"/>
</dbReference>
<organism evidence="1">
    <name type="scientific">marine sediment metagenome</name>
    <dbReference type="NCBI Taxonomy" id="412755"/>
    <lineage>
        <taxon>unclassified sequences</taxon>
        <taxon>metagenomes</taxon>
        <taxon>ecological metagenomes</taxon>
    </lineage>
</organism>
<dbReference type="InterPro" id="IPR044000">
    <property type="entry name" value="Phage_tube_2"/>
</dbReference>
<reference evidence="1" key="1">
    <citation type="journal article" date="2014" name="Front. Microbiol.">
        <title>High frequency of phylogenetically diverse reductive dehalogenase-homologous genes in deep subseafloor sedimentary metagenomes.</title>
        <authorList>
            <person name="Kawai M."/>
            <person name="Futagami T."/>
            <person name="Toyoda A."/>
            <person name="Takaki Y."/>
            <person name="Nishi S."/>
            <person name="Hori S."/>
            <person name="Arai W."/>
            <person name="Tsubouchi T."/>
            <person name="Morono Y."/>
            <person name="Uchiyama I."/>
            <person name="Ito T."/>
            <person name="Fujiyama A."/>
            <person name="Inagaki F."/>
            <person name="Takami H."/>
        </authorList>
    </citation>
    <scope>NUCLEOTIDE SEQUENCE</scope>
    <source>
        <strain evidence="1">Expedition CK06-06</strain>
    </source>
</reference>
<name>X0V7N0_9ZZZZ</name>
<feature type="non-terminal residue" evidence="1">
    <location>
        <position position="1"/>
    </location>
</feature>
<proteinExistence type="predicted"/>
<gene>
    <name evidence="1" type="ORF">S01H1_59390</name>
</gene>